<dbReference type="InterPro" id="IPR023404">
    <property type="entry name" value="rSAM_horseshoe"/>
</dbReference>
<proteinExistence type="inferred from homology"/>
<keyword evidence="4 6" id="KW-0408">Iron</keyword>
<keyword evidence="2 6" id="KW-0949">S-adenosyl-L-methionine</keyword>
<dbReference type="HAMAP" id="MF_01251">
    <property type="entry name" value="UPF0313"/>
    <property type="match status" value="1"/>
</dbReference>
<dbReference type="Gene3D" id="3.80.30.20">
    <property type="entry name" value="tm_1862 like domain"/>
    <property type="match status" value="1"/>
</dbReference>
<dbReference type="InterPro" id="IPR006638">
    <property type="entry name" value="Elp3/MiaA/NifB-like_rSAM"/>
</dbReference>
<dbReference type="SFLD" id="SFLDG01082">
    <property type="entry name" value="B12-binding_domain_containing"/>
    <property type="match status" value="1"/>
</dbReference>
<sequence length="688" mass="77205">MQENTSPIYTEFLPISRADMEARGWDQLDFVVVGGDAYVDHPSFGTAIISRLLEAEGYKVGVLAQPRYSDCEDFKRFGRPKYGFFIGGGNVDSMVSHYSVAKIPRAEDEYSPGGIGGARPDRSATVYTRLAKEAYPDLPVILGGLEASLRRFAHYDYWLDTVLPSIAEDSGADLISFGMGEHQTVEIARRLAAGEPVESITDVDGTCYLTDFDHLPEKYVECAGFRKVASDKVAYAKACRIQMDNQDVVSGQIIVQKQSEKYLVQNIPAKPLVRWELDKVYALPYTRRYHPIYESMGGVPAIREVQFSIIQNRGCFGGCNFCAIQLHQGRRVTSRSADSIVAEAERMTHEPDFKGYIHDIGGPTANFRFPSCREQMLRGMCNGGKHCLAPTTCSHMIVDHSDYLKILRRVRELPGVKKVFIRSGIRFDYLMADPDDTFFKELVEYHVSGQLKVAPEHCAPNTLAYMGKPPIQTFNKFKDKFYELSKKAGKKQYLVPYLMSSHPGSTLSDAVYLAEYLYKNHMRPEQVQDFYPTPGTVSTCMFYTGLDPYTLKPVFVEKTAEGKALQRALLQYYEPRNAEKVIKALKMTHREDLIPLLVPAEGRRAVQRSARRAEPAEVTIHNDGTYTVRPNKGRGGRNQSRGTAPARTAGGRQPSPGARFAPNGTAPRKPKNDQQKENTSWKTSKKKK</sequence>
<evidence type="ECO:0000256" key="3">
    <source>
        <dbReference type="ARBA" id="ARBA00022723"/>
    </source>
</evidence>
<gene>
    <name evidence="9" type="ORF">LKD34_11265</name>
</gene>
<evidence type="ECO:0000256" key="1">
    <source>
        <dbReference type="ARBA" id="ARBA00022485"/>
    </source>
</evidence>
<dbReference type="Pfam" id="PF08497">
    <property type="entry name" value="Radical_SAM_N"/>
    <property type="match status" value="1"/>
</dbReference>
<feature type="binding site" evidence="6">
    <location>
        <position position="322"/>
    </location>
    <ligand>
        <name>[4Fe-4S] cluster</name>
        <dbReference type="ChEBI" id="CHEBI:49883"/>
        <note>4Fe-4S-S-AdoMet</note>
    </ligand>
</feature>
<evidence type="ECO:0000259" key="8">
    <source>
        <dbReference type="PROSITE" id="PS51918"/>
    </source>
</evidence>
<evidence type="ECO:0000256" key="6">
    <source>
        <dbReference type="HAMAP-Rule" id="MF_01251"/>
    </source>
</evidence>
<reference evidence="9 10" key="1">
    <citation type="submission" date="2021-10" db="EMBL/GenBank/DDBJ databases">
        <title>Anaerobic single-cell dispensing facilitates the cultivation of human gut bacteria.</title>
        <authorList>
            <person name="Afrizal A."/>
        </authorList>
    </citation>
    <scope>NUCLEOTIDE SEQUENCE [LARGE SCALE GENOMIC DNA]</scope>
    <source>
        <strain evidence="9 10">CLA-AA-H223</strain>
    </source>
</reference>
<dbReference type="InterPro" id="IPR024560">
    <property type="entry name" value="UPF0313_C"/>
</dbReference>
<accession>A0ABS8FHN2</accession>
<dbReference type="InterPro" id="IPR058240">
    <property type="entry name" value="rSAM_sf"/>
</dbReference>
<dbReference type="PROSITE" id="PS51918">
    <property type="entry name" value="RADICAL_SAM"/>
    <property type="match status" value="1"/>
</dbReference>
<keyword evidence="3 6" id="KW-0479">Metal-binding</keyword>
<dbReference type="SFLD" id="SFLDG01069">
    <property type="entry name" value="UPF0313"/>
    <property type="match status" value="1"/>
</dbReference>
<feature type="domain" description="Radical SAM core" evidence="8">
    <location>
        <begin position="300"/>
        <end position="574"/>
    </location>
</feature>
<feature type="region of interest" description="Disordered" evidence="7">
    <location>
        <begin position="607"/>
        <end position="688"/>
    </location>
</feature>
<dbReference type="Pfam" id="PF04055">
    <property type="entry name" value="Radical_SAM"/>
    <property type="match status" value="1"/>
</dbReference>
<dbReference type="Pfam" id="PF11842">
    <property type="entry name" value="DUF3362"/>
    <property type="match status" value="1"/>
</dbReference>
<name>A0ABS8FHN2_9FIRM</name>
<dbReference type="SUPFAM" id="SSF102114">
    <property type="entry name" value="Radical SAM enzymes"/>
    <property type="match status" value="1"/>
</dbReference>
<dbReference type="PANTHER" id="PTHR32331">
    <property type="entry name" value="UPF0313 PROTEIN YGIQ"/>
    <property type="match status" value="1"/>
</dbReference>
<dbReference type="InterPro" id="IPR007197">
    <property type="entry name" value="rSAM"/>
</dbReference>
<keyword evidence="5 6" id="KW-0411">Iron-sulfur</keyword>
<evidence type="ECO:0000313" key="10">
    <source>
        <dbReference type="Proteomes" id="UP001199236"/>
    </source>
</evidence>
<dbReference type="SMART" id="SM00729">
    <property type="entry name" value="Elp3"/>
    <property type="match status" value="1"/>
</dbReference>
<comment type="similarity">
    <text evidence="6">Belongs to the UPF0313 family.</text>
</comment>
<comment type="cofactor">
    <cofactor evidence="6">
        <name>[4Fe-4S] cluster</name>
        <dbReference type="ChEBI" id="CHEBI:49883"/>
    </cofactor>
    <text evidence="6">Binds 1 [4Fe-4S] cluster. The cluster is coordinated with 3 cysteines and an exchangeable S-adenosyl-L-methionine.</text>
</comment>
<evidence type="ECO:0000256" key="5">
    <source>
        <dbReference type="ARBA" id="ARBA00023014"/>
    </source>
</evidence>
<evidence type="ECO:0000256" key="2">
    <source>
        <dbReference type="ARBA" id="ARBA00022691"/>
    </source>
</evidence>
<keyword evidence="10" id="KW-1185">Reference proteome</keyword>
<evidence type="ECO:0000313" key="9">
    <source>
        <dbReference type="EMBL" id="MCC2214063.1"/>
    </source>
</evidence>
<dbReference type="NCBIfam" id="TIGR03904">
    <property type="entry name" value="SAM_YgiQ"/>
    <property type="match status" value="1"/>
</dbReference>
<organism evidence="9 10">
    <name type="scientific">Faecalibacterium hominis</name>
    <name type="common">ex Afrizal et al. 2022</name>
    <dbReference type="NCBI Taxonomy" id="2881265"/>
    <lineage>
        <taxon>Bacteria</taxon>
        <taxon>Bacillati</taxon>
        <taxon>Bacillota</taxon>
        <taxon>Clostridia</taxon>
        <taxon>Eubacteriales</taxon>
        <taxon>Oscillospiraceae</taxon>
        <taxon>Faecalibacterium</taxon>
    </lineage>
</organism>
<dbReference type="InterPro" id="IPR013704">
    <property type="entry name" value="UPF0313_N"/>
</dbReference>
<dbReference type="InterPro" id="IPR022946">
    <property type="entry name" value="UPF0313"/>
</dbReference>
<protein>
    <submittedName>
        <fullName evidence="9">YgiQ family radical SAM protein</fullName>
    </submittedName>
</protein>
<dbReference type="PANTHER" id="PTHR32331:SF0">
    <property type="entry name" value="UPF0313 PROTEIN YGIQ"/>
    <property type="match status" value="1"/>
</dbReference>
<comment type="caution">
    <text evidence="9">The sequence shown here is derived from an EMBL/GenBank/DDBJ whole genome shotgun (WGS) entry which is preliminary data.</text>
</comment>
<feature type="binding site" evidence="6">
    <location>
        <position position="319"/>
    </location>
    <ligand>
        <name>[4Fe-4S] cluster</name>
        <dbReference type="ChEBI" id="CHEBI:49883"/>
        <note>4Fe-4S-S-AdoMet</note>
    </ligand>
</feature>
<evidence type="ECO:0000256" key="4">
    <source>
        <dbReference type="ARBA" id="ARBA00023004"/>
    </source>
</evidence>
<dbReference type="EMBL" id="JAJEQO010000019">
    <property type="protein sequence ID" value="MCC2214063.1"/>
    <property type="molecule type" value="Genomic_DNA"/>
</dbReference>
<keyword evidence="1 6" id="KW-0004">4Fe-4S</keyword>
<dbReference type="Proteomes" id="UP001199236">
    <property type="component" value="Unassembled WGS sequence"/>
</dbReference>
<dbReference type="SFLD" id="SFLDS00029">
    <property type="entry name" value="Radical_SAM"/>
    <property type="match status" value="1"/>
</dbReference>
<evidence type="ECO:0000256" key="7">
    <source>
        <dbReference type="SAM" id="MobiDB-lite"/>
    </source>
</evidence>
<feature type="binding site" evidence="6">
    <location>
        <position position="315"/>
    </location>
    <ligand>
        <name>[4Fe-4S] cluster</name>
        <dbReference type="ChEBI" id="CHEBI:49883"/>
        <note>4Fe-4S-S-AdoMet</note>
    </ligand>
</feature>
<dbReference type="RefSeq" id="WP_227622928.1">
    <property type="nucleotide sequence ID" value="NZ_JAJEQO010000019.1"/>
</dbReference>